<evidence type="ECO:0000313" key="2">
    <source>
        <dbReference type="Proteomes" id="UP000233597"/>
    </source>
</evidence>
<accession>A0A2N3KIK8</accession>
<organism evidence="1 2">
    <name type="scientific">Thalassospira marina</name>
    <dbReference type="NCBI Taxonomy" id="2048283"/>
    <lineage>
        <taxon>Bacteria</taxon>
        <taxon>Pseudomonadati</taxon>
        <taxon>Pseudomonadota</taxon>
        <taxon>Alphaproteobacteria</taxon>
        <taxon>Rhodospirillales</taxon>
        <taxon>Thalassospiraceae</taxon>
        <taxon>Thalassospira</taxon>
    </lineage>
</organism>
<comment type="caution">
    <text evidence="1">The sequence shown here is derived from an EMBL/GenBank/DDBJ whole genome shotgun (WGS) entry which is preliminary data.</text>
</comment>
<dbReference type="AlphaFoldDB" id="A0A2N3KIK8"/>
<sequence>MNAQQALIRAVLILLVGISAIMLAPHIAVASTGSFPAHSAELNGFDVEHQHDLASCCPQVSCHSTSAVLTEIILPVSEFSHVQNGIEEVSLQPVSRSWIFQPPIS</sequence>
<reference evidence="1 2" key="1">
    <citation type="submission" date="2017-09" db="EMBL/GenBank/DDBJ databases">
        <title>Biodiversity and function of Thalassospira species in the particle-attached aromatic-hydrocarbon-degrading consortia from the surface seawater of the South China Sea.</title>
        <authorList>
            <person name="Dong C."/>
            <person name="Liu R."/>
            <person name="Shao Z."/>
        </authorList>
    </citation>
    <scope>NUCLEOTIDE SEQUENCE [LARGE SCALE GENOMIC DNA]</scope>
    <source>
        <strain evidence="1 2">CSC1P2</strain>
    </source>
</reference>
<name>A0A2N3KIK8_9PROT</name>
<dbReference type="Proteomes" id="UP000233597">
    <property type="component" value="Unassembled WGS sequence"/>
</dbReference>
<evidence type="ECO:0000313" key="1">
    <source>
        <dbReference type="EMBL" id="PKR50381.1"/>
    </source>
</evidence>
<dbReference type="EMBL" id="NWTK01000017">
    <property type="protein sequence ID" value="PKR50381.1"/>
    <property type="molecule type" value="Genomic_DNA"/>
</dbReference>
<protein>
    <submittedName>
        <fullName evidence="1">Uncharacterized protein</fullName>
    </submittedName>
</protein>
<proteinExistence type="predicted"/>
<gene>
    <name evidence="1" type="ORF">COO20_21090</name>
</gene>